<organism evidence="1">
    <name type="scientific">Flavobacterium columnare</name>
    <dbReference type="NCBI Taxonomy" id="996"/>
    <lineage>
        <taxon>Bacteria</taxon>
        <taxon>Pseudomonadati</taxon>
        <taxon>Bacteroidota</taxon>
        <taxon>Flavobacteriia</taxon>
        <taxon>Flavobacteriales</taxon>
        <taxon>Flavobacteriaceae</taxon>
        <taxon>Flavobacterium</taxon>
    </lineage>
</organism>
<accession>A0AA94EWY5</accession>
<evidence type="ECO:0000313" key="4">
    <source>
        <dbReference type="EMBL" id="RVU88821.1"/>
    </source>
</evidence>
<proteinExistence type="predicted"/>
<name>A0AA94EWY5_9FLAO</name>
<comment type="caution">
    <text evidence="1">The sequence shown here is derived from an EMBL/GenBank/DDBJ whole genome shotgun (WGS) entry which is preliminary data.</text>
</comment>
<dbReference type="EMBL" id="RWGX01000004">
    <property type="protein sequence ID" value="RVU88729.1"/>
    <property type="molecule type" value="Genomic_DNA"/>
</dbReference>
<evidence type="ECO:0000313" key="1">
    <source>
        <dbReference type="EMBL" id="RVU86701.1"/>
    </source>
</evidence>
<evidence type="ECO:0000313" key="3">
    <source>
        <dbReference type="EMBL" id="RVU88729.1"/>
    </source>
</evidence>
<dbReference type="EMBL" id="RWGX01000006">
    <property type="protein sequence ID" value="RVU86701.1"/>
    <property type="molecule type" value="Genomic_DNA"/>
</dbReference>
<sequence length="62" mass="7088">MKTAILNYYIDENGRKQPIYGNSCDHKNTHIRVINNIVTCETTIVVCDDCKITVTEPITDCR</sequence>
<dbReference type="RefSeq" id="WP_127821663.1">
    <property type="nucleotide sequence ID" value="NZ_RWGX02000005.1"/>
</dbReference>
<gene>
    <name evidence="4" type="ORF">EJB19_01300</name>
    <name evidence="3" type="ORF">EJB19_11410</name>
    <name evidence="2" type="ORF">EJB19_13950</name>
    <name evidence="1" type="ORF">EJB19_14095</name>
</gene>
<dbReference type="AlphaFoldDB" id="A0AA94EWY5"/>
<evidence type="ECO:0000313" key="2">
    <source>
        <dbReference type="EMBL" id="RVU87397.1"/>
    </source>
</evidence>
<dbReference type="EMBL" id="RWGX01000003">
    <property type="protein sequence ID" value="RVU88821.1"/>
    <property type="molecule type" value="Genomic_DNA"/>
</dbReference>
<reference evidence="1" key="1">
    <citation type="submission" date="2018-12" db="EMBL/GenBank/DDBJ databases">
        <title>Draft genome sequence of Flaovobacterium columnare BGFS27 isolated from channel catfish in Alabama.</title>
        <authorList>
            <person name="Cai W."/>
            <person name="Arias C."/>
        </authorList>
    </citation>
    <scope>NUCLEOTIDE SEQUENCE [LARGE SCALE GENOMIC DNA]</scope>
    <source>
        <strain evidence="1">BGFS27</strain>
    </source>
</reference>
<protein>
    <submittedName>
        <fullName evidence="1">Uncharacterized protein</fullName>
    </submittedName>
</protein>
<dbReference type="EMBL" id="RWGX01000005">
    <property type="protein sequence ID" value="RVU87397.1"/>
    <property type="molecule type" value="Genomic_DNA"/>
</dbReference>